<dbReference type="AlphaFoldDB" id="A0A1F6M532"/>
<dbReference type="PANTHER" id="PTHR12350:SF5">
    <property type="entry name" value="SET DOMAIN-CONTAINING PROTEIN"/>
    <property type="match status" value="1"/>
</dbReference>
<accession>A0A1F6M532</accession>
<dbReference type="PROSITE" id="PS50280">
    <property type="entry name" value="SET"/>
    <property type="match status" value="1"/>
</dbReference>
<reference evidence="2 3" key="1">
    <citation type="journal article" date="2016" name="Nat. Commun.">
        <title>Thousands of microbial genomes shed light on interconnected biogeochemical processes in an aquifer system.</title>
        <authorList>
            <person name="Anantharaman K."/>
            <person name="Brown C.T."/>
            <person name="Hug L.A."/>
            <person name="Sharon I."/>
            <person name="Castelle C.J."/>
            <person name="Probst A.J."/>
            <person name="Thomas B.C."/>
            <person name="Singh A."/>
            <person name="Wilkins M.J."/>
            <person name="Karaoz U."/>
            <person name="Brodie E.L."/>
            <person name="Williams K.H."/>
            <person name="Hubbard S.S."/>
            <person name="Banfield J.F."/>
        </authorList>
    </citation>
    <scope>NUCLEOTIDE SEQUENCE [LARGE SCALE GENOMIC DNA]</scope>
</reference>
<dbReference type="Pfam" id="PF00856">
    <property type="entry name" value="SET"/>
    <property type="match status" value="2"/>
</dbReference>
<comment type="caution">
    <text evidence="2">The sequence shown here is derived from an EMBL/GenBank/DDBJ whole genome shotgun (WGS) entry which is preliminary data.</text>
</comment>
<evidence type="ECO:0000313" key="3">
    <source>
        <dbReference type="Proteomes" id="UP000178742"/>
    </source>
</evidence>
<dbReference type="EMBL" id="MFPX01000011">
    <property type="protein sequence ID" value="OGH66715.1"/>
    <property type="molecule type" value="Genomic_DNA"/>
</dbReference>
<evidence type="ECO:0000259" key="1">
    <source>
        <dbReference type="PROSITE" id="PS50280"/>
    </source>
</evidence>
<protein>
    <recommendedName>
        <fullName evidence="1">SET domain-containing protein</fullName>
    </recommendedName>
</protein>
<organism evidence="2 3">
    <name type="scientific">Candidatus Magasanikbacteria bacterium RIFCSPHIGHO2_02_FULL_41_13</name>
    <dbReference type="NCBI Taxonomy" id="1798676"/>
    <lineage>
        <taxon>Bacteria</taxon>
        <taxon>Candidatus Magasanikiibacteriota</taxon>
    </lineage>
</organism>
<gene>
    <name evidence="2" type="ORF">A3B90_02785</name>
</gene>
<feature type="domain" description="SET" evidence="1">
    <location>
        <begin position="2"/>
        <end position="103"/>
    </location>
</feature>
<dbReference type="InterPro" id="IPR001214">
    <property type="entry name" value="SET_dom"/>
</dbReference>
<dbReference type="SUPFAM" id="SSF82199">
    <property type="entry name" value="SET domain"/>
    <property type="match status" value="2"/>
</dbReference>
<dbReference type="InterPro" id="IPR046341">
    <property type="entry name" value="SET_dom_sf"/>
</dbReference>
<evidence type="ECO:0000313" key="2">
    <source>
        <dbReference type="EMBL" id="OGH66715.1"/>
    </source>
</evidence>
<name>A0A1F6M532_9BACT</name>
<dbReference type="PANTHER" id="PTHR12350">
    <property type="entry name" value="HISTONE-LYSINE N-METHYLTRANSFERASE-RELATED"/>
    <property type="match status" value="1"/>
</dbReference>
<proteinExistence type="predicted"/>
<dbReference type="Gene3D" id="2.170.270.10">
    <property type="entry name" value="SET domain"/>
    <property type="match status" value="2"/>
</dbReference>
<sequence length="309" mass="35759">MNNVIVKSSTIAGRGIFASKDLKKGDTILIVDGPVIKYPFLPDWRVGMNHLNIGPNMWKIAYRDNPWNFINHSCSPNSGLLGKTKVVAMSKIKKGQEVTIDYSCTEASTSQWRMKCNCHTKECRKLIRSIQFLPSDLFKKYKKYIPKFLQREYLAQKVYVEQLKNGSEAVFAKDRIRKGDILFTVKGPTIRYSKAPNPQIGLRWLGIAKNVWIIPQRQNPWWSMRHSCRPNVGLKNKTQVVAMRGIASNEEITIDDSITEADPNWKFVCHCKSQHCRKVVRSIQYLPKSLFQKYKPFIPEVFQKIYTEK</sequence>
<dbReference type="STRING" id="1798676.A3B90_02785"/>
<dbReference type="SMART" id="SM00317">
    <property type="entry name" value="SET"/>
    <property type="match status" value="2"/>
</dbReference>
<dbReference type="Proteomes" id="UP000178742">
    <property type="component" value="Unassembled WGS sequence"/>
</dbReference>
<dbReference type="InterPro" id="IPR053201">
    <property type="entry name" value="Flavunoidine_N-MTase"/>
</dbReference>